<name>A0A9P6CZ38_9AGAR</name>
<dbReference type="EMBL" id="MU155246">
    <property type="protein sequence ID" value="KAF9477954.1"/>
    <property type="molecule type" value="Genomic_DNA"/>
</dbReference>
<protein>
    <submittedName>
        <fullName evidence="2">Uncharacterized protein</fullName>
    </submittedName>
</protein>
<comment type="caution">
    <text evidence="2">The sequence shown here is derived from an EMBL/GenBank/DDBJ whole genome shotgun (WGS) entry which is preliminary data.</text>
</comment>
<gene>
    <name evidence="2" type="ORF">BDN70DRAFT_76461</name>
</gene>
<organism evidence="2 3">
    <name type="scientific">Pholiota conissans</name>
    <dbReference type="NCBI Taxonomy" id="109636"/>
    <lineage>
        <taxon>Eukaryota</taxon>
        <taxon>Fungi</taxon>
        <taxon>Dikarya</taxon>
        <taxon>Basidiomycota</taxon>
        <taxon>Agaricomycotina</taxon>
        <taxon>Agaricomycetes</taxon>
        <taxon>Agaricomycetidae</taxon>
        <taxon>Agaricales</taxon>
        <taxon>Agaricineae</taxon>
        <taxon>Strophariaceae</taxon>
        <taxon>Pholiota</taxon>
    </lineage>
</organism>
<feature type="region of interest" description="Disordered" evidence="1">
    <location>
        <begin position="89"/>
        <end position="110"/>
    </location>
</feature>
<reference evidence="2" key="1">
    <citation type="submission" date="2020-11" db="EMBL/GenBank/DDBJ databases">
        <authorList>
            <consortium name="DOE Joint Genome Institute"/>
            <person name="Ahrendt S."/>
            <person name="Riley R."/>
            <person name="Andreopoulos W."/>
            <person name="Labutti K."/>
            <person name="Pangilinan J."/>
            <person name="Ruiz-Duenas F.J."/>
            <person name="Barrasa J.M."/>
            <person name="Sanchez-Garcia M."/>
            <person name="Camarero S."/>
            <person name="Miyauchi S."/>
            <person name="Serrano A."/>
            <person name="Linde D."/>
            <person name="Babiker R."/>
            <person name="Drula E."/>
            <person name="Ayuso-Fernandez I."/>
            <person name="Pacheco R."/>
            <person name="Padilla G."/>
            <person name="Ferreira P."/>
            <person name="Barriuso J."/>
            <person name="Kellner H."/>
            <person name="Castanera R."/>
            <person name="Alfaro M."/>
            <person name="Ramirez L."/>
            <person name="Pisabarro A.G."/>
            <person name="Kuo A."/>
            <person name="Tritt A."/>
            <person name="Lipzen A."/>
            <person name="He G."/>
            <person name="Yan M."/>
            <person name="Ng V."/>
            <person name="Cullen D."/>
            <person name="Martin F."/>
            <person name="Rosso M.-N."/>
            <person name="Henrissat B."/>
            <person name="Hibbett D."/>
            <person name="Martinez A.T."/>
            <person name="Grigoriev I.V."/>
        </authorList>
    </citation>
    <scope>NUCLEOTIDE SEQUENCE</scope>
    <source>
        <strain evidence="2">CIRM-BRFM 674</strain>
    </source>
</reference>
<proteinExistence type="predicted"/>
<dbReference type="Proteomes" id="UP000807469">
    <property type="component" value="Unassembled WGS sequence"/>
</dbReference>
<accession>A0A9P6CZ38</accession>
<feature type="compositionally biased region" description="Basic residues" evidence="1">
    <location>
        <begin position="54"/>
        <end position="64"/>
    </location>
</feature>
<keyword evidence="3" id="KW-1185">Reference proteome</keyword>
<evidence type="ECO:0000256" key="1">
    <source>
        <dbReference type="SAM" id="MobiDB-lite"/>
    </source>
</evidence>
<evidence type="ECO:0000313" key="3">
    <source>
        <dbReference type="Proteomes" id="UP000807469"/>
    </source>
</evidence>
<dbReference type="AlphaFoldDB" id="A0A9P6CZ38"/>
<dbReference type="OrthoDB" id="2590620at2759"/>
<sequence>MFLDDSHRSTIDDSYFQLYQQSGARPLPSAQDVQYAACGVGSRYTGEGGGIKHGGSHPRTRTRKQGAGGRLVGKIESAMGSMVRLKATKLRQEDSEASSITLQDRDSECSEAIVRPESAVVYAPDPSN</sequence>
<evidence type="ECO:0000313" key="2">
    <source>
        <dbReference type="EMBL" id="KAF9477954.1"/>
    </source>
</evidence>
<feature type="region of interest" description="Disordered" evidence="1">
    <location>
        <begin position="47"/>
        <end position="69"/>
    </location>
</feature>